<dbReference type="EMBL" id="BSUM01000001">
    <property type="protein sequence ID" value="GMA33500.1"/>
    <property type="molecule type" value="Genomic_DNA"/>
</dbReference>
<evidence type="ECO:0000256" key="1">
    <source>
        <dbReference type="SAM" id="MobiDB-lite"/>
    </source>
</evidence>
<feature type="region of interest" description="Disordered" evidence="1">
    <location>
        <begin position="885"/>
        <end position="931"/>
    </location>
</feature>
<evidence type="ECO:0008006" key="5">
    <source>
        <dbReference type="Google" id="ProtNLM"/>
    </source>
</evidence>
<evidence type="ECO:0000313" key="2">
    <source>
        <dbReference type="EMBL" id="GMA33500.1"/>
    </source>
</evidence>
<reference evidence="3" key="2">
    <citation type="submission" date="2023-02" db="EMBL/GenBank/DDBJ databases">
        <authorList>
            <person name="Sun Q."/>
            <person name="Mori K."/>
        </authorList>
    </citation>
    <scope>NUCLEOTIDE SEQUENCE</scope>
    <source>
        <strain evidence="3">NBRC 112290</strain>
    </source>
</reference>
<evidence type="ECO:0000313" key="3">
    <source>
        <dbReference type="EMBL" id="GMA33595.1"/>
    </source>
</evidence>
<accession>A0AA38CWP0</accession>
<dbReference type="AlphaFoldDB" id="A0AA38CWP0"/>
<reference evidence="3" key="1">
    <citation type="journal article" date="2014" name="Int. J. Syst. Evol. Microbiol.">
        <title>Complete genome sequence of Corynebacterium casei LMG S-19264T (=DSM 44701T), isolated from a smear-ripened cheese.</title>
        <authorList>
            <consortium name="US DOE Joint Genome Institute (JGI-PGF)"/>
            <person name="Walter F."/>
            <person name="Albersmeier A."/>
            <person name="Kalinowski J."/>
            <person name="Ruckert C."/>
        </authorList>
    </citation>
    <scope>NUCLEOTIDE SEQUENCE</scope>
    <source>
        <strain evidence="3">NBRC 112290</strain>
    </source>
</reference>
<name>A0AA38CWP0_9MICO</name>
<comment type="caution">
    <text evidence="3">The sequence shown here is derived from an EMBL/GenBank/DDBJ whole genome shotgun (WGS) entry which is preliminary data.</text>
</comment>
<dbReference type="Proteomes" id="UP001157161">
    <property type="component" value="Unassembled WGS sequence"/>
</dbReference>
<evidence type="ECO:0000313" key="4">
    <source>
        <dbReference type="Proteomes" id="UP001157161"/>
    </source>
</evidence>
<dbReference type="EMBL" id="BSUM01000002">
    <property type="protein sequence ID" value="GMA33595.1"/>
    <property type="molecule type" value="Genomic_DNA"/>
</dbReference>
<gene>
    <name evidence="2" type="ORF">GCM10025875_34920</name>
    <name evidence="3" type="ORF">GCM10025875_35870</name>
</gene>
<keyword evidence="4" id="KW-1185">Reference proteome</keyword>
<dbReference type="RefSeq" id="WP_284252345.1">
    <property type="nucleotide sequence ID" value="NZ_BSUM01000001.1"/>
</dbReference>
<protein>
    <recommendedName>
        <fullName evidence="5">Minor tail protein</fullName>
    </recommendedName>
</protein>
<proteinExistence type="predicted"/>
<organism evidence="3 4">
    <name type="scientific">Litorihabitans aurantiacus</name>
    <dbReference type="NCBI Taxonomy" id="1930061"/>
    <lineage>
        <taxon>Bacteria</taxon>
        <taxon>Bacillati</taxon>
        <taxon>Actinomycetota</taxon>
        <taxon>Actinomycetes</taxon>
        <taxon>Micrococcales</taxon>
        <taxon>Beutenbergiaceae</taxon>
        <taxon>Litorihabitans</taxon>
    </lineage>
</organism>
<sequence length="931" mass="97825">MVRRLDLTRTLPETLRGLQRAATASLTRPAGTIVARGDDGTRTVIGADGVAQWVGDTTPPPVPSAPSVTAGLGSVTVTWDGLWAGPGEVTPSDFSHVEVLVDGATQGRLAGPGEAAVVAGLGLDVVVAVALVSVDSARDQRGFPAPNRSLPSATVTARTLEGVDAAEVGRVLTAVRGEIEETGRELDQRFAEAMTAAGDALFAANGKNRIQRSLFEPSGVGGQVGDLWWQYADDTFRVVIGQWVWSGAAWTQMALGHPAIASVDVGSLTVAGQAVLAQAVVDALWVQVVRARKITTDMLLVGGGLNLVEDSSLQDPSKWNVPAGSTWGSPGTVTIPNSSGARGISPRNRFYLDTSTRVRVRIGVVPSVATPANRLKVVTWTGPATPPPSGNPTIELGNEQTDVTHAAIAANATGYLEGVITLQPGRTSVELTIPAAQNGTLRVISYEVVEDIPSLIVDGGITARHILASSVTADKIAANAITTVKIAAEAITAGKIAADAVTASKIAADAITTRALAANSVTASVLSGTAVDGKTVTGATIQSSATWNRGVKVNDNGILAYNANGDRMFWLDSATGFTEMVGGFRTANDGPRLRAYNGEWGGYIRFYTDPVGAANYDLNWAHIYAQRGSQSSSGQREMRMALAGYNQGFNHGSVGITEDGADIAANRPASNFHNARMRVRQNSSWDISTWNNNGLALTNTYVNADGSWNFGGTGNGRITYEANSGNSGYGSVVIRKDGGHFIHLDANGWTYLRGNANVSGAFTVNGSKNFVMDHPVKKGWSLKHASTESPHNGVEYWSDEPAVVGPDGTVTVELPDYFGPLTSIVGRAVFLTPHGPDGGLWSEEVESAGFVVHGTPGTRFSWLVKARRVQFDSRGRDRLAFEVEYQGTPTPTPSSITEPPPPPAAPAKEVPAMGGEFAGPQRPRNEEQETP</sequence>